<dbReference type="AlphaFoldDB" id="A0A158GRI9"/>
<dbReference type="RefSeq" id="WP_157766637.1">
    <property type="nucleotide sequence ID" value="NZ_FCOC02000009.1"/>
</dbReference>
<organism evidence="2 3">
    <name type="scientific">Caballeronia sordidicola</name>
    <name type="common">Burkholderia sordidicola</name>
    <dbReference type="NCBI Taxonomy" id="196367"/>
    <lineage>
        <taxon>Bacteria</taxon>
        <taxon>Pseudomonadati</taxon>
        <taxon>Pseudomonadota</taxon>
        <taxon>Betaproteobacteria</taxon>
        <taxon>Burkholderiales</taxon>
        <taxon>Burkholderiaceae</taxon>
        <taxon>Caballeronia</taxon>
    </lineage>
</organism>
<keyword evidence="1" id="KW-0472">Membrane</keyword>
<sequence>MKPIKFVDAKSLFGMTVMIFLLVITAVWLSLGGILTRKGRECFGKIFGEK</sequence>
<feature type="transmembrane region" description="Helical" evidence="1">
    <location>
        <begin position="12"/>
        <end position="35"/>
    </location>
</feature>
<evidence type="ECO:0000256" key="1">
    <source>
        <dbReference type="SAM" id="Phobius"/>
    </source>
</evidence>
<protein>
    <submittedName>
        <fullName evidence="2">Uncharacterized protein</fullName>
    </submittedName>
</protein>
<dbReference type="EMBL" id="FCOC02000009">
    <property type="protein sequence ID" value="SAL34040.1"/>
    <property type="molecule type" value="Genomic_DNA"/>
</dbReference>
<accession>A0A158GRI9</accession>
<keyword evidence="1" id="KW-0812">Transmembrane</keyword>
<name>A0A158GRI9_CABSO</name>
<reference evidence="2 3" key="1">
    <citation type="submission" date="2016-01" db="EMBL/GenBank/DDBJ databases">
        <authorList>
            <person name="Oliw E.H."/>
        </authorList>
    </citation>
    <scope>NUCLEOTIDE SEQUENCE [LARGE SCALE GENOMIC DNA]</scope>
    <source>
        <strain evidence="2">LMG 22029</strain>
    </source>
</reference>
<proteinExistence type="predicted"/>
<gene>
    <name evidence="2" type="ORF">AWB64_03281</name>
</gene>
<evidence type="ECO:0000313" key="3">
    <source>
        <dbReference type="Proteomes" id="UP000054893"/>
    </source>
</evidence>
<evidence type="ECO:0000313" key="2">
    <source>
        <dbReference type="EMBL" id="SAL34040.1"/>
    </source>
</evidence>
<keyword evidence="1" id="KW-1133">Transmembrane helix</keyword>
<dbReference type="Proteomes" id="UP000054893">
    <property type="component" value="Unassembled WGS sequence"/>
</dbReference>